<proteinExistence type="inferred from homology"/>
<dbReference type="RefSeq" id="WP_224478573.1">
    <property type="nucleotide sequence ID" value="NZ_JAIUJS010000004.1"/>
</dbReference>
<dbReference type="NCBIfam" id="TIGR04183">
    <property type="entry name" value="Por_Secre_tail"/>
    <property type="match status" value="1"/>
</dbReference>
<keyword evidence="3 5" id="KW-0732">Signal</keyword>
<sequence length="653" mass="71891">MKLLFGPLLFFVFSTLSAQVLVINELDSDNPSTDTAEFVEIKSQTQNFSTDGYILVFFNGSTSGNDSSYLVIDLSGYTTDNNGLLVIGSAGVGPFPQLLISENIIQNGADAVAIYQDSPTAFPEGTMANITNLIDVLIYDTSDPDDLGLIDIFNDDPNFASITQINEGSSGSVNSIQRNNDGSYFTATPTPRRLNDGSGTPINPITVSVSDTQIDEGASLEITFTSEVNVTSDLNFDIALNNFGFNTSDYTGSTSLTIANGQNSTSTTISLVDDTDDEGDEVLEISFINLIEPIVPFNNKVEVRVVDNDFTTAPWGTPVNPTFGQVTSTQPTGYYDSLDGLSDVALRQALQDIIADPSTVRAQTYADVIDILKEADQNPENSNEVWLVYSEEGRAKLDLQTTSSNTGKWNREHTFPRSLGGFNDIEDDEIADGINVFWETKADSLRHANSDAHALRAADAAENSSRGNQHYGEYIGPSGTLGSFRGDVARGVLYLEIRYNGLEVVNGFPSTVGQLGDLATLLDWHRNDPPDDYEMNRNNLVYIWQLNRNPFIDQPDLVEYIWGNNVGENWDQTLSFEEVISDHLKIFPNPSNGYFQIKGLNKETQIDLYTIDGKLLNDYYYTGNYIELKVSSGVYIIKLKQGNRIFTKKLIIN</sequence>
<keyword evidence="8" id="KW-1185">Reference proteome</keyword>
<dbReference type="InterPro" id="IPR038081">
    <property type="entry name" value="CalX-like_sf"/>
</dbReference>
<dbReference type="Proteomes" id="UP001198402">
    <property type="component" value="Unassembled WGS sequence"/>
</dbReference>
<accession>A0ABS7Y2Q0</accession>
<dbReference type="EMBL" id="JAIUJS010000004">
    <property type="protein sequence ID" value="MCA0153620.1"/>
    <property type="molecule type" value="Genomic_DNA"/>
</dbReference>
<evidence type="ECO:0000259" key="6">
    <source>
        <dbReference type="Pfam" id="PF18962"/>
    </source>
</evidence>
<feature type="domain" description="Secretion system C-terminal sorting" evidence="6">
    <location>
        <begin position="586"/>
        <end position="652"/>
    </location>
</feature>
<protein>
    <submittedName>
        <fullName evidence="7">Endonuclease</fullName>
    </submittedName>
</protein>
<keyword evidence="4" id="KW-0378">Hydrolase</keyword>
<dbReference type="SUPFAM" id="SSF141072">
    <property type="entry name" value="CalX-like"/>
    <property type="match status" value="1"/>
</dbReference>
<dbReference type="PANTHER" id="PTHR33607">
    <property type="entry name" value="ENDONUCLEASE-1"/>
    <property type="match status" value="1"/>
</dbReference>
<evidence type="ECO:0000313" key="7">
    <source>
        <dbReference type="EMBL" id="MCA0153620.1"/>
    </source>
</evidence>
<organism evidence="7 8">
    <name type="scientific">Winogradskyella vincentii</name>
    <dbReference type="NCBI Taxonomy" id="2877122"/>
    <lineage>
        <taxon>Bacteria</taxon>
        <taxon>Pseudomonadati</taxon>
        <taxon>Bacteroidota</taxon>
        <taxon>Flavobacteriia</taxon>
        <taxon>Flavobacteriales</taxon>
        <taxon>Flavobacteriaceae</taxon>
        <taxon>Winogradskyella</taxon>
    </lineage>
</organism>
<dbReference type="InterPro" id="IPR044925">
    <property type="entry name" value="His-Me_finger_sf"/>
</dbReference>
<dbReference type="Pfam" id="PF18962">
    <property type="entry name" value="Por_Secre_tail"/>
    <property type="match status" value="1"/>
</dbReference>
<dbReference type="InterPro" id="IPR026444">
    <property type="entry name" value="Secre_tail"/>
</dbReference>
<evidence type="ECO:0000256" key="5">
    <source>
        <dbReference type="SAM" id="SignalP"/>
    </source>
</evidence>
<dbReference type="SUPFAM" id="SSF54060">
    <property type="entry name" value="His-Me finger endonucleases"/>
    <property type="match status" value="1"/>
</dbReference>
<dbReference type="Pfam" id="PF04231">
    <property type="entry name" value="Endonuclease_1"/>
    <property type="match status" value="2"/>
</dbReference>
<gene>
    <name evidence="7" type="ORF">LBV24_10360</name>
</gene>
<evidence type="ECO:0000256" key="1">
    <source>
        <dbReference type="ARBA" id="ARBA00006429"/>
    </source>
</evidence>
<keyword evidence="7" id="KW-0255">Endonuclease</keyword>
<evidence type="ECO:0000256" key="2">
    <source>
        <dbReference type="ARBA" id="ARBA00022722"/>
    </source>
</evidence>
<reference evidence="8" key="1">
    <citation type="submission" date="2023-07" db="EMBL/GenBank/DDBJ databases">
        <authorList>
            <person name="Yue Y."/>
        </authorList>
    </citation>
    <scope>NUCLEOTIDE SEQUENCE [LARGE SCALE GENOMIC DNA]</scope>
    <source>
        <strain evidence="8">2Y89</strain>
    </source>
</reference>
<evidence type="ECO:0000256" key="3">
    <source>
        <dbReference type="ARBA" id="ARBA00022729"/>
    </source>
</evidence>
<dbReference type="InterPro" id="IPR007346">
    <property type="entry name" value="Endonuclease-I"/>
</dbReference>
<keyword evidence="2" id="KW-0540">Nuclease</keyword>
<name>A0ABS7Y2Q0_9FLAO</name>
<dbReference type="PANTHER" id="PTHR33607:SF2">
    <property type="entry name" value="ENDONUCLEASE-1"/>
    <property type="match status" value="1"/>
</dbReference>
<comment type="caution">
    <text evidence="7">The sequence shown here is derived from an EMBL/GenBank/DDBJ whole genome shotgun (WGS) entry which is preliminary data.</text>
</comment>
<evidence type="ECO:0000256" key="4">
    <source>
        <dbReference type="ARBA" id="ARBA00022801"/>
    </source>
</evidence>
<evidence type="ECO:0000313" key="8">
    <source>
        <dbReference type="Proteomes" id="UP001198402"/>
    </source>
</evidence>
<feature type="signal peptide" evidence="5">
    <location>
        <begin position="1"/>
        <end position="18"/>
    </location>
</feature>
<dbReference type="GO" id="GO:0004519">
    <property type="term" value="F:endonuclease activity"/>
    <property type="evidence" value="ECO:0007669"/>
    <property type="project" value="UniProtKB-KW"/>
</dbReference>
<feature type="chain" id="PRO_5045719001" evidence="5">
    <location>
        <begin position="19"/>
        <end position="653"/>
    </location>
</feature>
<comment type="similarity">
    <text evidence="1">Belongs to the EndA/NucM nuclease family.</text>
</comment>